<dbReference type="Proteomes" id="UP001500282">
    <property type="component" value="Unassembled WGS sequence"/>
</dbReference>
<dbReference type="InterPro" id="IPR009319">
    <property type="entry name" value="Phage_A118_VSP1"/>
</dbReference>
<evidence type="ECO:0000313" key="3">
    <source>
        <dbReference type="Proteomes" id="UP001500282"/>
    </source>
</evidence>
<dbReference type="EMBL" id="BAAAIH010000007">
    <property type="protein sequence ID" value="GAA1260746.1"/>
    <property type="molecule type" value="Genomic_DNA"/>
</dbReference>
<comment type="caution">
    <text evidence="2">The sequence shown here is derived from an EMBL/GenBank/DDBJ whole genome shotgun (WGS) entry which is preliminary data.</text>
</comment>
<evidence type="ECO:0000256" key="1">
    <source>
        <dbReference type="SAM" id="MobiDB-lite"/>
    </source>
</evidence>
<evidence type="ECO:0000313" key="2">
    <source>
        <dbReference type="EMBL" id="GAA1260746.1"/>
    </source>
</evidence>
<feature type="region of interest" description="Disordered" evidence="1">
    <location>
        <begin position="15"/>
        <end position="35"/>
    </location>
</feature>
<sequence length="143" mass="15733">MQDVMHRFADRGIRASVEPCRPSPAADQPRRDGRTYGRCANSIEEARLAGLQYPNCWHSVSAYTPGLTVAKLAESAPAGCLTGQRQRGLEPHIRKYRRCEAATVTPEAKRAASDKVRQWQAAPYGRSWPRGVAFVITGALLAL</sequence>
<proteinExistence type="predicted"/>
<accession>A0ABN1WU64</accession>
<protein>
    <submittedName>
        <fullName evidence="2">Uncharacterized protein</fullName>
    </submittedName>
</protein>
<reference evidence="2 3" key="1">
    <citation type="journal article" date="2019" name="Int. J. Syst. Evol. Microbiol.">
        <title>The Global Catalogue of Microorganisms (GCM) 10K type strain sequencing project: providing services to taxonomists for standard genome sequencing and annotation.</title>
        <authorList>
            <consortium name="The Broad Institute Genomics Platform"/>
            <consortium name="The Broad Institute Genome Sequencing Center for Infectious Disease"/>
            <person name="Wu L."/>
            <person name="Ma J."/>
        </authorList>
    </citation>
    <scope>NUCLEOTIDE SEQUENCE [LARGE SCALE GENOMIC DNA]</scope>
    <source>
        <strain evidence="2 3">JCM 11448</strain>
    </source>
</reference>
<name>A0ABN1WU64_9ACTN</name>
<gene>
    <name evidence="2" type="ORF">GCM10009579_18690</name>
</gene>
<organism evidence="2 3">
    <name type="scientific">Streptomyces javensis</name>
    <dbReference type="NCBI Taxonomy" id="114698"/>
    <lineage>
        <taxon>Bacteria</taxon>
        <taxon>Bacillati</taxon>
        <taxon>Actinomycetota</taxon>
        <taxon>Actinomycetes</taxon>
        <taxon>Kitasatosporales</taxon>
        <taxon>Streptomycetaceae</taxon>
        <taxon>Streptomyces</taxon>
        <taxon>Streptomyces violaceusniger group</taxon>
    </lineage>
</organism>
<dbReference type="Pfam" id="PF06152">
    <property type="entry name" value="Phage_min_cap2"/>
    <property type="match status" value="1"/>
</dbReference>
<keyword evidence="3" id="KW-1185">Reference proteome</keyword>